<evidence type="ECO:0000256" key="1">
    <source>
        <dbReference type="ARBA" id="ARBA00008764"/>
    </source>
</evidence>
<dbReference type="Proteomes" id="UP000658514">
    <property type="component" value="Unassembled WGS sequence"/>
</dbReference>
<dbReference type="Pfam" id="PF20689">
    <property type="entry name" value="bDLD1"/>
    <property type="match status" value="1"/>
</dbReference>
<organism evidence="8 9">
    <name type="scientific">Calothrix parietina FACHB-288</name>
    <dbReference type="NCBI Taxonomy" id="2692896"/>
    <lineage>
        <taxon>Bacteria</taxon>
        <taxon>Bacillati</taxon>
        <taxon>Cyanobacteriota</taxon>
        <taxon>Cyanophyceae</taxon>
        <taxon>Nostocales</taxon>
        <taxon>Calotrichaceae</taxon>
        <taxon>Calothrix</taxon>
    </lineage>
</organism>
<keyword evidence="5 6" id="KW-0720">Serine protease</keyword>
<dbReference type="RefSeq" id="WP_190548906.1">
    <property type="nucleotide sequence ID" value="NZ_CAWPNO010000094.1"/>
</dbReference>
<keyword evidence="3" id="KW-0732">Signal</keyword>
<dbReference type="InterPro" id="IPR008256">
    <property type="entry name" value="Peptidase_S1B"/>
</dbReference>
<dbReference type="InterPro" id="IPR009003">
    <property type="entry name" value="Peptidase_S1_PA"/>
</dbReference>
<protein>
    <recommendedName>
        <fullName evidence="6">Serine protease</fullName>
        <ecNumber evidence="6">3.4.21.-</ecNumber>
    </recommendedName>
</protein>
<reference evidence="8 9" key="1">
    <citation type="journal article" date="2020" name="ISME J.">
        <title>Comparative genomics reveals insights into cyanobacterial evolution and habitat adaptation.</title>
        <authorList>
            <person name="Chen M.Y."/>
            <person name="Teng W.K."/>
            <person name="Zhao L."/>
            <person name="Hu C.X."/>
            <person name="Zhou Y.K."/>
            <person name="Han B.P."/>
            <person name="Song L.R."/>
            <person name="Shu W.S."/>
        </authorList>
    </citation>
    <scope>NUCLEOTIDE SEQUENCE [LARGE SCALE GENOMIC DNA]</scope>
    <source>
        <strain evidence="8 9">FACHB-288</strain>
    </source>
</reference>
<gene>
    <name evidence="8" type="ORF">H6G24_28750</name>
</gene>
<keyword evidence="4 6" id="KW-0378">Hydrolase</keyword>
<dbReference type="InterPro" id="IPR048917">
    <property type="entry name" value="bDLD1"/>
</dbReference>
<evidence type="ECO:0000256" key="3">
    <source>
        <dbReference type="ARBA" id="ARBA00022729"/>
    </source>
</evidence>
<dbReference type="PRINTS" id="PR00839">
    <property type="entry name" value="V8PROTEASE"/>
</dbReference>
<sequence length="372" mass="42660">MKGLPSDLNQRCFNLFLDCEYFDSFETLRSFCESFQELTALSRQLKKADSKWDLVDRNLSTISNNYHDIYNWILPIFIEKLQERYKIRQDPLWRKFQNLHSEIINLSIVETSPQSDLKPEANPKGEPFYYLAADEKVLNSARAVARVSTLRNSNKSPDKVLTETGTAWLVTPNLVLTCRHVIESVYPQWECNRFHDCDVDIKEEIQNKIKKNVVLTFNYKQPSQGIEYGVEQLEDDNIDLDYAVLRLCDRKDHPLKNMGFLQLDINAPLTSQLKLHVIQHPKGQPQQRSVGDFVKYASNNKQILHNAPTEGGTSGAPVLNLTNCQVVALHIGENENKALRTATLISAILSDMEQNNSTLYQEILAVQSTHQH</sequence>
<dbReference type="SUPFAM" id="SSF50494">
    <property type="entry name" value="Trypsin-like serine proteases"/>
    <property type="match status" value="1"/>
</dbReference>
<dbReference type="PANTHER" id="PTHR36234:SF5">
    <property type="entry name" value="LYSYL ENDOPEPTIDASE"/>
    <property type="match status" value="1"/>
</dbReference>
<dbReference type="PANTHER" id="PTHR36234">
    <property type="entry name" value="LYSYL ENDOPEPTIDASE"/>
    <property type="match status" value="1"/>
</dbReference>
<name>A0ABR8AHN5_9CYAN</name>
<evidence type="ECO:0000256" key="2">
    <source>
        <dbReference type="ARBA" id="ARBA00022670"/>
    </source>
</evidence>
<dbReference type="Gene3D" id="2.40.10.10">
    <property type="entry name" value="Trypsin-like serine proteases"/>
    <property type="match status" value="2"/>
</dbReference>
<keyword evidence="2 6" id="KW-0645">Protease</keyword>
<evidence type="ECO:0000259" key="7">
    <source>
        <dbReference type="Pfam" id="PF20689"/>
    </source>
</evidence>
<comment type="caution">
    <text evidence="8">The sequence shown here is derived from an EMBL/GenBank/DDBJ whole genome shotgun (WGS) entry which is preliminary data.</text>
</comment>
<dbReference type="InterPro" id="IPR043504">
    <property type="entry name" value="Peptidase_S1_PA_chymotrypsin"/>
</dbReference>
<evidence type="ECO:0000256" key="5">
    <source>
        <dbReference type="ARBA" id="ARBA00022825"/>
    </source>
</evidence>
<evidence type="ECO:0000256" key="4">
    <source>
        <dbReference type="ARBA" id="ARBA00022801"/>
    </source>
</evidence>
<keyword evidence="9" id="KW-1185">Reference proteome</keyword>
<dbReference type="EMBL" id="JACJQH010000059">
    <property type="protein sequence ID" value="MBD2199424.1"/>
    <property type="molecule type" value="Genomic_DNA"/>
</dbReference>
<accession>A0ABR8AHN5</accession>
<evidence type="ECO:0000256" key="6">
    <source>
        <dbReference type="RuleBase" id="RU004296"/>
    </source>
</evidence>
<proteinExistence type="inferred from homology"/>
<dbReference type="EC" id="3.4.21.-" evidence="6"/>
<feature type="domain" description="Bacterial Death-like" evidence="7">
    <location>
        <begin position="3"/>
        <end position="86"/>
    </location>
</feature>
<evidence type="ECO:0000313" key="8">
    <source>
        <dbReference type="EMBL" id="MBD2199424.1"/>
    </source>
</evidence>
<evidence type="ECO:0000313" key="9">
    <source>
        <dbReference type="Proteomes" id="UP000658514"/>
    </source>
</evidence>
<comment type="similarity">
    <text evidence="1 6">Belongs to the peptidase S1B family.</text>
</comment>
<dbReference type="Pfam" id="PF13365">
    <property type="entry name" value="Trypsin_2"/>
    <property type="match status" value="1"/>
</dbReference>